<organism evidence="8 9">
    <name type="scientific">Varanus komodoensis</name>
    <name type="common">Komodo dragon</name>
    <dbReference type="NCBI Taxonomy" id="61221"/>
    <lineage>
        <taxon>Eukaryota</taxon>
        <taxon>Metazoa</taxon>
        <taxon>Chordata</taxon>
        <taxon>Craniata</taxon>
        <taxon>Vertebrata</taxon>
        <taxon>Euteleostomi</taxon>
        <taxon>Lepidosauria</taxon>
        <taxon>Squamata</taxon>
        <taxon>Bifurcata</taxon>
        <taxon>Unidentata</taxon>
        <taxon>Episquamata</taxon>
        <taxon>Toxicofera</taxon>
        <taxon>Anguimorpha</taxon>
        <taxon>Paleoanguimorpha</taxon>
        <taxon>Varanoidea</taxon>
        <taxon>Varanidae</taxon>
        <taxon>Varanus</taxon>
    </lineage>
</organism>
<dbReference type="SMART" id="SM00181">
    <property type="entry name" value="EGF"/>
    <property type="match status" value="3"/>
</dbReference>
<keyword evidence="6" id="KW-1015">Disulfide bond</keyword>
<dbReference type="Proteomes" id="UP000694545">
    <property type="component" value="Unplaced"/>
</dbReference>
<evidence type="ECO:0000256" key="1">
    <source>
        <dbReference type="ARBA" id="ARBA00004613"/>
    </source>
</evidence>
<keyword evidence="3" id="KW-0245">EGF-like domain</keyword>
<comment type="subcellular location">
    <subcellularLocation>
        <location evidence="1">Secreted</location>
    </subcellularLocation>
</comment>
<dbReference type="PROSITE" id="PS50234">
    <property type="entry name" value="VWFA"/>
    <property type="match status" value="1"/>
</dbReference>
<keyword evidence="9" id="KW-1185">Reference proteome</keyword>
<dbReference type="Pfam" id="PF00092">
    <property type="entry name" value="VWA"/>
    <property type="match status" value="1"/>
</dbReference>
<evidence type="ECO:0000256" key="5">
    <source>
        <dbReference type="ARBA" id="ARBA00022737"/>
    </source>
</evidence>
<dbReference type="SUPFAM" id="SSF53300">
    <property type="entry name" value="vWA-like"/>
    <property type="match status" value="1"/>
</dbReference>
<evidence type="ECO:0000256" key="6">
    <source>
        <dbReference type="ARBA" id="ARBA00023157"/>
    </source>
</evidence>
<evidence type="ECO:0000259" key="7">
    <source>
        <dbReference type="PROSITE" id="PS50234"/>
    </source>
</evidence>
<protein>
    <submittedName>
        <fullName evidence="8">Matrilin 3</fullName>
    </submittedName>
</protein>
<dbReference type="AlphaFoldDB" id="A0A8D2L200"/>
<dbReference type="InterPro" id="IPR009030">
    <property type="entry name" value="Growth_fac_rcpt_cys_sf"/>
</dbReference>
<dbReference type="GO" id="GO:0031012">
    <property type="term" value="C:extracellular matrix"/>
    <property type="evidence" value="ECO:0007669"/>
    <property type="project" value="UniProtKB-ARBA"/>
</dbReference>
<dbReference type="PANTHER" id="PTHR24020">
    <property type="entry name" value="COLLAGEN ALPHA"/>
    <property type="match status" value="1"/>
</dbReference>
<dbReference type="InterPro" id="IPR002035">
    <property type="entry name" value="VWF_A"/>
</dbReference>
<feature type="domain" description="VWFA" evidence="7">
    <location>
        <begin position="23"/>
        <end position="198"/>
    </location>
</feature>
<dbReference type="GO" id="GO:0005576">
    <property type="term" value="C:extracellular region"/>
    <property type="evidence" value="ECO:0007669"/>
    <property type="project" value="UniProtKB-SubCell"/>
</dbReference>
<dbReference type="FunFam" id="3.40.50.410:FF:000018">
    <property type="entry name" value="Matrilin 1"/>
    <property type="match status" value="1"/>
</dbReference>
<dbReference type="Pfam" id="PF07645">
    <property type="entry name" value="EGF_CA"/>
    <property type="match status" value="1"/>
</dbReference>
<reference evidence="8" key="2">
    <citation type="submission" date="2025-09" db="UniProtKB">
        <authorList>
            <consortium name="Ensembl"/>
        </authorList>
    </citation>
    <scope>IDENTIFICATION</scope>
</reference>
<keyword evidence="2" id="KW-0964">Secreted</keyword>
<dbReference type="InterPro" id="IPR050525">
    <property type="entry name" value="ECM_Assembly_Org"/>
</dbReference>
<evidence type="ECO:0000313" key="8">
    <source>
        <dbReference type="Ensembl" id="ENSVKKP00000015738.1"/>
    </source>
</evidence>
<dbReference type="SUPFAM" id="SSF57184">
    <property type="entry name" value="Growth factor receptor domain"/>
    <property type="match status" value="1"/>
</dbReference>
<name>A0A8D2L200_VARKO</name>
<reference evidence="8" key="1">
    <citation type="submission" date="2025-08" db="UniProtKB">
        <authorList>
            <consortium name="Ensembl"/>
        </authorList>
    </citation>
    <scope>IDENTIFICATION</scope>
</reference>
<dbReference type="PRINTS" id="PR00453">
    <property type="entry name" value="VWFADOMAIN"/>
</dbReference>
<proteinExistence type="predicted"/>
<dbReference type="FunFam" id="2.10.25.10:FF:000871">
    <property type="entry name" value="Matrilin 3"/>
    <property type="match status" value="1"/>
</dbReference>
<dbReference type="Gene3D" id="2.10.25.10">
    <property type="entry name" value="Laminin"/>
    <property type="match status" value="3"/>
</dbReference>
<dbReference type="SUPFAM" id="SSF57196">
    <property type="entry name" value="EGF/Laminin"/>
    <property type="match status" value="1"/>
</dbReference>
<evidence type="ECO:0000313" key="9">
    <source>
        <dbReference type="Proteomes" id="UP000694545"/>
    </source>
</evidence>
<dbReference type="OMA" id="CALGTHQ"/>
<dbReference type="SMART" id="SM00327">
    <property type="entry name" value="VWA"/>
    <property type="match status" value="1"/>
</dbReference>
<keyword evidence="5" id="KW-0677">Repeat</keyword>
<dbReference type="PANTHER" id="PTHR24020:SF12">
    <property type="entry name" value="MATRILIN-3"/>
    <property type="match status" value="1"/>
</dbReference>
<keyword evidence="4" id="KW-0732">Signal</keyword>
<evidence type="ECO:0000256" key="4">
    <source>
        <dbReference type="ARBA" id="ARBA00022729"/>
    </source>
</evidence>
<dbReference type="Gene3D" id="3.40.50.410">
    <property type="entry name" value="von Willebrand factor, type A domain"/>
    <property type="match status" value="1"/>
</dbReference>
<accession>A0A8D2L200</accession>
<dbReference type="InterPro" id="IPR000742">
    <property type="entry name" value="EGF"/>
</dbReference>
<dbReference type="InterPro" id="IPR049883">
    <property type="entry name" value="NOTCH1_EGF-like"/>
</dbReference>
<evidence type="ECO:0000256" key="3">
    <source>
        <dbReference type="ARBA" id="ARBA00022536"/>
    </source>
</evidence>
<dbReference type="InterPro" id="IPR036465">
    <property type="entry name" value="vWFA_dom_sf"/>
</dbReference>
<evidence type="ECO:0000256" key="2">
    <source>
        <dbReference type="ARBA" id="ARBA00022525"/>
    </source>
</evidence>
<sequence length="409" mass="44862">MFPIFLLLVSRDSIAICRSQPLDLVFIIDSSRSVRAQEFEKVKTFLAKMIDSLDIGERATRVAVVNYASTVKVEFNLQTYFDHTSMKQAISHISPLSVGTMTGLAIQTAMDDVFTKEAGARVSSLGIPKVAIIVTDGRPQDQVQEVASRARASGIEIYAVGVGRADMQSLRLMASEPVDDHVYYVETYGVIEKLASKFRKTLCGFDLGHNFDLLHQAADASAHGTCNCEQTCMSSDSSWHCDCYEGYTMNLDKRTCSLEQAERHAALASHDCEQICETSNSGSWQCGCYEGYTLNPDKRTCSSKNLAISTFCDIWCNVAYCHCAMNVGIPTCLTSLLGRDPCAPGTHDCEQICVSGHGSWHCDCYEGFLLNPDKRTCSSKDVAAFSVKTFCEGSSFLKASNLLSLTLLT</sequence>
<dbReference type="Ensembl" id="ENSVKKT00000016111.1">
    <property type="protein sequence ID" value="ENSVKKP00000015738.1"/>
    <property type="gene ID" value="ENSVKKG00000010740.1"/>
</dbReference>